<evidence type="ECO:0000256" key="1">
    <source>
        <dbReference type="SAM" id="MobiDB-lite"/>
    </source>
</evidence>
<feature type="compositionally biased region" description="Basic and acidic residues" evidence="1">
    <location>
        <begin position="129"/>
        <end position="141"/>
    </location>
</feature>
<gene>
    <name evidence="2" type="ORF">BGW38_008394</name>
</gene>
<feature type="compositionally biased region" description="Polar residues" evidence="1">
    <location>
        <begin position="103"/>
        <end position="116"/>
    </location>
</feature>
<proteinExistence type="predicted"/>
<evidence type="ECO:0000313" key="3">
    <source>
        <dbReference type="Proteomes" id="UP000780801"/>
    </source>
</evidence>
<organism evidence="2 3">
    <name type="scientific">Lunasporangiospora selenospora</name>
    <dbReference type="NCBI Taxonomy" id="979761"/>
    <lineage>
        <taxon>Eukaryota</taxon>
        <taxon>Fungi</taxon>
        <taxon>Fungi incertae sedis</taxon>
        <taxon>Mucoromycota</taxon>
        <taxon>Mortierellomycotina</taxon>
        <taxon>Mortierellomycetes</taxon>
        <taxon>Mortierellales</taxon>
        <taxon>Mortierellaceae</taxon>
        <taxon>Lunasporangiospora</taxon>
    </lineage>
</organism>
<reference evidence="2" key="1">
    <citation type="journal article" date="2020" name="Fungal Divers.">
        <title>Resolving the Mortierellaceae phylogeny through synthesis of multi-gene phylogenetics and phylogenomics.</title>
        <authorList>
            <person name="Vandepol N."/>
            <person name="Liber J."/>
            <person name="Desiro A."/>
            <person name="Na H."/>
            <person name="Kennedy M."/>
            <person name="Barry K."/>
            <person name="Grigoriev I.V."/>
            <person name="Miller A.N."/>
            <person name="O'Donnell K."/>
            <person name="Stajich J.E."/>
            <person name="Bonito G."/>
        </authorList>
    </citation>
    <scope>NUCLEOTIDE SEQUENCE</scope>
    <source>
        <strain evidence="2">KOD1015</strain>
    </source>
</reference>
<feature type="compositionally biased region" description="Low complexity" evidence="1">
    <location>
        <begin position="55"/>
        <end position="75"/>
    </location>
</feature>
<feature type="compositionally biased region" description="Low complexity" evidence="1">
    <location>
        <begin position="87"/>
        <end position="102"/>
    </location>
</feature>
<dbReference type="Proteomes" id="UP000780801">
    <property type="component" value="Unassembled WGS sequence"/>
</dbReference>
<dbReference type="EMBL" id="JAABOA010005776">
    <property type="protein sequence ID" value="KAF9573662.1"/>
    <property type="molecule type" value="Genomic_DNA"/>
</dbReference>
<protein>
    <submittedName>
        <fullName evidence="2">Uncharacterized protein</fullName>
    </submittedName>
</protein>
<feature type="non-terminal residue" evidence="2">
    <location>
        <position position="173"/>
    </location>
</feature>
<dbReference type="AlphaFoldDB" id="A0A9P6K960"/>
<keyword evidence="3" id="KW-1185">Reference proteome</keyword>
<accession>A0A9P6K960</accession>
<comment type="caution">
    <text evidence="2">The sequence shown here is derived from an EMBL/GenBank/DDBJ whole genome shotgun (WGS) entry which is preliminary data.</text>
</comment>
<feature type="region of interest" description="Disordered" evidence="1">
    <location>
        <begin position="1"/>
        <end position="173"/>
    </location>
</feature>
<evidence type="ECO:0000313" key="2">
    <source>
        <dbReference type="EMBL" id="KAF9573662.1"/>
    </source>
</evidence>
<sequence length="173" mass="18061">MGPDDHDSLASVSKPGLHSIITMSDNTPPSPNQAHPDHDYDPIPYTESSLVTKLTDSMTSTSSTSIAARRASSTDLLSLAPIRDSTSQRSSSIVSLPSLSCLTRSTETGSEPSGTKETSKATRPLQSANDDHTIYESHGEIRGNVAQSGDCGENDDEEGRERGDGSGIGGNGG</sequence>
<name>A0A9P6K960_9FUNG</name>